<dbReference type="GO" id="GO:0005886">
    <property type="term" value="C:plasma membrane"/>
    <property type="evidence" value="ECO:0007669"/>
    <property type="project" value="UniProtKB-SubCell"/>
</dbReference>
<feature type="domain" description="Cytochrome c" evidence="23">
    <location>
        <begin position="203"/>
        <end position="284"/>
    </location>
</feature>
<evidence type="ECO:0000256" key="1">
    <source>
        <dbReference type="ARBA" id="ARBA00004533"/>
    </source>
</evidence>
<evidence type="ECO:0000313" key="25">
    <source>
        <dbReference type="Proteomes" id="UP000024816"/>
    </source>
</evidence>
<evidence type="ECO:0000256" key="22">
    <source>
        <dbReference type="SAM" id="Phobius"/>
    </source>
</evidence>
<dbReference type="InterPro" id="IPR009056">
    <property type="entry name" value="Cyt_c-like_dom"/>
</dbReference>
<dbReference type="GO" id="GO:0006119">
    <property type="term" value="P:oxidative phosphorylation"/>
    <property type="evidence" value="ECO:0007669"/>
    <property type="project" value="UniProtKB-UniPathway"/>
</dbReference>
<proteinExistence type="inferred from homology"/>
<evidence type="ECO:0000256" key="8">
    <source>
        <dbReference type="ARBA" id="ARBA00022660"/>
    </source>
</evidence>
<dbReference type="PRINTS" id="PR00605">
    <property type="entry name" value="CYTCHROMECIC"/>
</dbReference>
<feature type="binding site" description="covalent" evidence="21">
    <location>
        <position position="123"/>
    </location>
    <ligand>
        <name>heme c</name>
        <dbReference type="ChEBI" id="CHEBI:61717"/>
        <label>1</label>
    </ligand>
</feature>
<evidence type="ECO:0000256" key="11">
    <source>
        <dbReference type="ARBA" id="ARBA00022737"/>
    </source>
</evidence>
<keyword evidence="15 19" id="KW-0560">Oxidoreductase</keyword>
<feature type="domain" description="Cytochrome c" evidence="23">
    <location>
        <begin position="107"/>
        <end position="196"/>
    </location>
</feature>
<keyword evidence="4 19" id="KW-0813">Transport</keyword>
<accession>A0A059FIA2</accession>
<dbReference type="PANTHER" id="PTHR33751">
    <property type="entry name" value="CBB3-TYPE CYTOCHROME C OXIDASE SUBUNIT FIXP"/>
    <property type="match status" value="1"/>
</dbReference>
<dbReference type="UniPathway" id="UPA00705"/>
<feature type="binding site" description="axial binding residue" evidence="20">
    <location>
        <position position="124"/>
    </location>
    <ligand>
        <name>heme c</name>
        <dbReference type="ChEBI" id="CHEBI:61717"/>
        <label>1</label>
    </ligand>
    <ligandPart>
        <name>Fe</name>
        <dbReference type="ChEBI" id="CHEBI:18248"/>
    </ligandPart>
</feature>
<keyword evidence="13 19" id="KW-0249">Electron transport</keyword>
<keyword evidence="25" id="KW-1185">Reference proteome</keyword>
<evidence type="ECO:0000256" key="15">
    <source>
        <dbReference type="ARBA" id="ARBA00023002"/>
    </source>
</evidence>
<dbReference type="GO" id="GO:1902600">
    <property type="term" value="P:proton transmembrane transport"/>
    <property type="evidence" value="ECO:0007669"/>
    <property type="project" value="UniProtKB-KW"/>
</dbReference>
<dbReference type="GO" id="GO:0005506">
    <property type="term" value="F:iron ion binding"/>
    <property type="evidence" value="ECO:0007669"/>
    <property type="project" value="InterPro"/>
</dbReference>
<dbReference type="InterPro" id="IPR038414">
    <property type="entry name" value="CcoP_N_sf"/>
</dbReference>
<evidence type="ECO:0000256" key="16">
    <source>
        <dbReference type="ARBA" id="ARBA00023004"/>
    </source>
</evidence>
<evidence type="ECO:0000256" key="21">
    <source>
        <dbReference type="PIRSR" id="PIRSR000006-2"/>
    </source>
</evidence>
<evidence type="ECO:0000256" key="4">
    <source>
        <dbReference type="ARBA" id="ARBA00022448"/>
    </source>
</evidence>
<keyword evidence="10 19" id="KW-0479">Metal-binding</keyword>
<dbReference type="PATRIC" id="fig|1280952.3.peg.794"/>
<dbReference type="InterPro" id="IPR008168">
    <property type="entry name" value="Cyt_C_IC"/>
</dbReference>
<comment type="cofactor">
    <cofactor evidence="19 21">
        <name>heme c</name>
        <dbReference type="ChEBI" id="CHEBI:61717"/>
    </cofactor>
    <text evidence="19 21">Binds 2 heme C groups per subunit.</text>
</comment>
<feature type="binding site" description="axial binding residue" evidence="20">
    <location>
        <position position="261"/>
    </location>
    <ligand>
        <name>heme c</name>
        <dbReference type="ChEBI" id="CHEBI:61717"/>
        <label>1</label>
    </ligand>
    <ligandPart>
        <name>Fe</name>
        <dbReference type="ChEBI" id="CHEBI:18248"/>
    </ligandPart>
</feature>
<evidence type="ECO:0000256" key="7">
    <source>
        <dbReference type="ARBA" id="ARBA00022617"/>
    </source>
</evidence>
<dbReference type="EMBL" id="ARYJ01000002">
    <property type="protein sequence ID" value="KCZ90364.1"/>
    <property type="molecule type" value="Genomic_DNA"/>
</dbReference>
<dbReference type="OrthoDB" id="9811281at2"/>
<evidence type="ECO:0000256" key="2">
    <source>
        <dbReference type="ARBA" id="ARBA00004673"/>
    </source>
</evidence>
<keyword evidence="14 22" id="KW-1133">Transmembrane helix</keyword>
<keyword evidence="18 19" id="KW-0472">Membrane</keyword>
<feature type="transmembrane region" description="Helical" evidence="22">
    <location>
        <begin position="31"/>
        <end position="53"/>
    </location>
</feature>
<dbReference type="SUPFAM" id="SSF46626">
    <property type="entry name" value="Cytochrome c"/>
    <property type="match status" value="2"/>
</dbReference>
<comment type="caution">
    <text evidence="24">The sequence shown here is derived from an EMBL/GenBank/DDBJ whole genome shotgun (WGS) entry which is preliminary data.</text>
</comment>
<dbReference type="GO" id="GO:0016491">
    <property type="term" value="F:oxidoreductase activity"/>
    <property type="evidence" value="ECO:0007669"/>
    <property type="project" value="UniProtKB-KW"/>
</dbReference>
<dbReference type="Gene3D" id="6.10.280.130">
    <property type="match status" value="1"/>
</dbReference>
<dbReference type="InterPro" id="IPR004678">
    <property type="entry name" value="Cyt_c_oxidase_cbb3_su3"/>
</dbReference>
<evidence type="ECO:0000256" key="3">
    <source>
        <dbReference type="ARBA" id="ARBA00006113"/>
    </source>
</evidence>
<evidence type="ECO:0000256" key="17">
    <source>
        <dbReference type="ARBA" id="ARBA00023065"/>
    </source>
</evidence>
<comment type="subunit">
    <text evidence="19">Component of the cbb3-type cytochrome c oxidase.</text>
</comment>
<evidence type="ECO:0000256" key="18">
    <source>
        <dbReference type="ARBA" id="ARBA00023136"/>
    </source>
</evidence>
<keyword evidence="5 19" id="KW-1003">Cell membrane</keyword>
<dbReference type="PROSITE" id="PS51007">
    <property type="entry name" value="CYTC"/>
    <property type="match status" value="2"/>
</dbReference>
<dbReference type="AlphaFoldDB" id="A0A059FIA2"/>
<dbReference type="GO" id="GO:0020037">
    <property type="term" value="F:heme binding"/>
    <property type="evidence" value="ECO:0007669"/>
    <property type="project" value="InterPro"/>
</dbReference>
<dbReference type="Pfam" id="PF13442">
    <property type="entry name" value="Cytochrome_CBB3"/>
    <property type="match status" value="2"/>
</dbReference>
<comment type="function">
    <text evidence="19">C-type cytochrome. Part of the cbb3-type cytochrome c oxidase complex.</text>
</comment>
<dbReference type="Pfam" id="PF14715">
    <property type="entry name" value="FixP_N"/>
    <property type="match status" value="1"/>
</dbReference>
<dbReference type="Gene3D" id="1.10.760.10">
    <property type="entry name" value="Cytochrome c-like domain"/>
    <property type="match status" value="2"/>
</dbReference>
<dbReference type="Proteomes" id="UP000024816">
    <property type="component" value="Unassembled WGS sequence"/>
</dbReference>
<keyword evidence="16 19" id="KW-0408">Iron</keyword>
<protein>
    <recommendedName>
        <fullName evidence="19">Cbb3-type cytochrome c oxidase subunit</fullName>
    </recommendedName>
</protein>
<dbReference type="GO" id="GO:0009055">
    <property type="term" value="F:electron transfer activity"/>
    <property type="evidence" value="ECO:0007669"/>
    <property type="project" value="InterPro"/>
</dbReference>
<dbReference type="RefSeq" id="WP_035578508.1">
    <property type="nucleotide sequence ID" value="NZ_ARYJ01000002.1"/>
</dbReference>
<reference evidence="24 25" key="1">
    <citation type="journal article" date="2014" name="Antonie Van Leeuwenhoek">
        <title>Hyphomonas beringensis sp. nov. and Hyphomonas chukchiensis sp. nov., isolated from surface seawater of the Bering Sea and Chukchi Sea.</title>
        <authorList>
            <person name="Li C."/>
            <person name="Lai Q."/>
            <person name="Li G."/>
            <person name="Dong C."/>
            <person name="Wang J."/>
            <person name="Liao Y."/>
            <person name="Shao Z."/>
        </authorList>
    </citation>
    <scope>NUCLEOTIDE SEQUENCE [LARGE SCALE GENOMIC DNA]</scope>
    <source>
        <strain evidence="24 25">VP2</strain>
    </source>
</reference>
<feature type="binding site" description="covalent" evidence="21">
    <location>
        <position position="216"/>
    </location>
    <ligand>
        <name>heme c</name>
        <dbReference type="ChEBI" id="CHEBI:61717"/>
        <label>2</label>
    </ligand>
</feature>
<evidence type="ECO:0000256" key="13">
    <source>
        <dbReference type="ARBA" id="ARBA00022982"/>
    </source>
</evidence>
<keyword evidence="7 19" id="KW-0349">Heme</keyword>
<keyword evidence="12 19" id="KW-0375">Hydrogen ion transport</keyword>
<feature type="binding site" description="axial binding residue" evidence="20">
    <location>
        <position position="220"/>
    </location>
    <ligand>
        <name>heme c</name>
        <dbReference type="ChEBI" id="CHEBI:61717"/>
        <label>2</label>
    </ligand>
    <ligandPart>
        <name>Fe</name>
        <dbReference type="ChEBI" id="CHEBI:18248"/>
    </ligandPart>
</feature>
<feature type="binding site" description="axial binding residue" evidence="20">
    <location>
        <position position="171"/>
    </location>
    <ligand>
        <name>heme c</name>
        <dbReference type="ChEBI" id="CHEBI:61717"/>
        <label>2</label>
    </ligand>
    <ligandPart>
        <name>Fe</name>
        <dbReference type="ChEBI" id="CHEBI:18248"/>
    </ligandPart>
</feature>
<name>A0A059FIA2_9PROT</name>
<dbReference type="eggNOG" id="COG2010">
    <property type="taxonomic scope" value="Bacteria"/>
</dbReference>
<keyword evidence="8 19" id="KW-0679">Respiratory chain</keyword>
<evidence type="ECO:0000259" key="23">
    <source>
        <dbReference type="PROSITE" id="PS51007"/>
    </source>
</evidence>
<evidence type="ECO:0000256" key="6">
    <source>
        <dbReference type="ARBA" id="ARBA00022519"/>
    </source>
</evidence>
<comment type="subcellular location">
    <subcellularLocation>
        <location evidence="1 19">Cell inner membrane</location>
    </subcellularLocation>
</comment>
<keyword evidence="6 19" id="KW-0997">Cell inner membrane</keyword>
<dbReference type="InterPro" id="IPR032858">
    <property type="entry name" value="CcoP_N"/>
</dbReference>
<comment type="pathway">
    <text evidence="2 19">Energy metabolism; oxidative phosphorylation.</text>
</comment>
<dbReference type="PANTHER" id="PTHR33751:SF1">
    <property type="entry name" value="CBB3-TYPE CYTOCHROME C OXIDASE SUBUNIT FIXP"/>
    <property type="match status" value="1"/>
</dbReference>
<evidence type="ECO:0000256" key="10">
    <source>
        <dbReference type="ARBA" id="ARBA00022723"/>
    </source>
</evidence>
<evidence type="ECO:0000313" key="24">
    <source>
        <dbReference type="EMBL" id="KCZ90364.1"/>
    </source>
</evidence>
<keyword evidence="11" id="KW-0677">Repeat</keyword>
<feature type="binding site" description="covalent" evidence="21">
    <location>
        <position position="219"/>
    </location>
    <ligand>
        <name>heme c</name>
        <dbReference type="ChEBI" id="CHEBI:61717"/>
        <label>2</label>
    </ligand>
</feature>
<dbReference type="InterPro" id="IPR036909">
    <property type="entry name" value="Cyt_c-like_dom_sf"/>
</dbReference>
<evidence type="ECO:0000256" key="5">
    <source>
        <dbReference type="ARBA" id="ARBA00022475"/>
    </source>
</evidence>
<dbReference type="STRING" id="1280952.HJA_04016"/>
<comment type="similarity">
    <text evidence="3 19">Belongs to the CcoP / FixP family.</text>
</comment>
<organism evidence="24 25">
    <name type="scientific">Hyphomonas jannaschiana VP2</name>
    <dbReference type="NCBI Taxonomy" id="1280952"/>
    <lineage>
        <taxon>Bacteria</taxon>
        <taxon>Pseudomonadati</taxon>
        <taxon>Pseudomonadota</taxon>
        <taxon>Alphaproteobacteria</taxon>
        <taxon>Hyphomonadales</taxon>
        <taxon>Hyphomonadaceae</taxon>
        <taxon>Hyphomonas</taxon>
    </lineage>
</organism>
<gene>
    <name evidence="24" type="ORF">HJA_04016</name>
</gene>
<evidence type="ECO:0000256" key="9">
    <source>
        <dbReference type="ARBA" id="ARBA00022692"/>
    </source>
</evidence>
<dbReference type="InterPro" id="IPR050597">
    <property type="entry name" value="Cytochrome_c_Oxidase_Subunit"/>
</dbReference>
<evidence type="ECO:0000256" key="19">
    <source>
        <dbReference type="PIRNR" id="PIRNR000006"/>
    </source>
</evidence>
<keyword evidence="17 19" id="KW-0406">Ion transport</keyword>
<evidence type="ECO:0000256" key="14">
    <source>
        <dbReference type="ARBA" id="ARBA00022989"/>
    </source>
</evidence>
<feature type="binding site" description="covalent" evidence="21">
    <location>
        <position position="120"/>
    </location>
    <ligand>
        <name>heme c</name>
        <dbReference type="ChEBI" id="CHEBI:61717"/>
        <label>1</label>
    </ligand>
</feature>
<keyword evidence="9 22" id="KW-0812">Transmembrane</keyword>
<dbReference type="PIRSF" id="PIRSF000006">
    <property type="entry name" value="Cbb3-Cox_fixP"/>
    <property type="match status" value="1"/>
</dbReference>
<evidence type="ECO:0000256" key="20">
    <source>
        <dbReference type="PIRSR" id="PIRSR000006-1"/>
    </source>
</evidence>
<evidence type="ECO:0000256" key="12">
    <source>
        <dbReference type="ARBA" id="ARBA00022781"/>
    </source>
</evidence>
<dbReference type="NCBIfam" id="TIGR00782">
    <property type="entry name" value="ccoP"/>
    <property type="match status" value="1"/>
</dbReference>
<sequence length="289" mass="32096">MKEVRDPLTGHMTTGHEWNGITELNTRVPRAIWLFILVTHVWALIIWILLPAWPVGTTYTKGVLGLDQRQQVNKEIAAAERAFAERDRQIRERSVPEIMTDVSLMNYVMDTASAIFGDNCAVCHGTAASGGPGYPSLIDTDWLWGGDTDQIMETLRVGINSQHPDTRHAQMPAFGRLGVLSGRDVRLLVPYVKSLSGSDIPAEVRAAGEDLFSRNCSSCHGADGMGRLQAGAPNLTDDVWLYGGGDNDIFYTIWDGRQGWMPAWQARLSDEDRKMLVIYLQELADGERP</sequence>